<dbReference type="OMA" id="VRAKARM"/>
<proteinExistence type="inferred from homology"/>
<feature type="region of interest" description="Disordered" evidence="2">
    <location>
        <begin position="444"/>
        <end position="468"/>
    </location>
</feature>
<dbReference type="PROSITE" id="PS50067">
    <property type="entry name" value="KINESIN_MOTOR_2"/>
    <property type="match status" value="1"/>
</dbReference>
<protein>
    <submittedName>
        <fullName evidence="4">Nucleoside triphosphate hydrolase protein</fullName>
    </submittedName>
</protein>
<dbReference type="SUPFAM" id="SSF52540">
    <property type="entry name" value="P-loop containing nucleoside triphosphate hydrolases"/>
    <property type="match status" value="1"/>
</dbReference>
<dbReference type="Pfam" id="PF00225">
    <property type="entry name" value="Kinesin"/>
    <property type="match status" value="1"/>
</dbReference>
<evidence type="ECO:0000313" key="4">
    <source>
        <dbReference type="EMBL" id="PCH35714.1"/>
    </source>
</evidence>
<feature type="domain" description="Kinesin motor" evidence="3">
    <location>
        <begin position="55"/>
        <end position="450"/>
    </location>
</feature>
<keyword evidence="1" id="KW-0547">Nucleotide-binding</keyword>
<accession>A0A2H3JG72</accession>
<dbReference type="GO" id="GO:0005874">
    <property type="term" value="C:microtubule"/>
    <property type="evidence" value="ECO:0007669"/>
    <property type="project" value="TreeGrafter"/>
</dbReference>
<dbReference type="GO" id="GO:0003777">
    <property type="term" value="F:microtubule motor activity"/>
    <property type="evidence" value="ECO:0007669"/>
    <property type="project" value="InterPro"/>
</dbReference>
<feature type="compositionally biased region" description="Pro residues" evidence="2">
    <location>
        <begin position="449"/>
        <end position="462"/>
    </location>
</feature>
<dbReference type="PANTHER" id="PTHR24115">
    <property type="entry name" value="KINESIN-RELATED"/>
    <property type="match status" value="1"/>
</dbReference>
<gene>
    <name evidence="4" type="ORF">WOLCODRAFT_166438</name>
</gene>
<dbReference type="GO" id="GO:0007018">
    <property type="term" value="P:microtubule-based movement"/>
    <property type="evidence" value="ECO:0007669"/>
    <property type="project" value="InterPro"/>
</dbReference>
<evidence type="ECO:0000259" key="3">
    <source>
        <dbReference type="PROSITE" id="PS50067"/>
    </source>
</evidence>
<sequence length="681" mass="74806">MASSAALTTTHLPRLRAGLEEWRKKQSLHAEFATPLSEITNRANGGGQRKQQGKDVVVAFRTRPPLENEAETKFAAAETQDAKTAEGAEEQADTPQSAFCAGITVKSAEPGEFVAHVPGMKAPQWSGPTLAHKTFVSDLAFGPDVDNEEVYQRAVITDDLLTLALSGGIACILAYGQTGAGKTYTMEALEHRIARDLFSVAKTIGRQMRESEKRGAASEADQVASDTNSEEEIFEFSATFLELLGKRAVDLLEPADGLPVDAQGNPIRKEVPIQEDKSGDVRPRLISTVFRSSEELEGLITAALAHRRTSATARNAASSRSHAILTVRIKNKLLPYAEEGQLILADLAGSERYEDSKAHDKQRMDESRENNKSLMNLKECVRAKARMANEDGFVHIPWRMSKLTVLLKPIFDPESRQASRTLIIAHVSPHIQDSTHSVNTLSYAAPFKTSPPKPRGPAPYDPTDPRTWNTEQTREWLTAEFTKRARAREAAARKVAEKSAARRGKTPPPAELDGPVRLAVDVERLCQEGMTALHFGRMYTTEFVQRCMEVANMGGEVTPDVVRNAAAIVFGMMTYLTMTAKTRTRNDIIKSRKRLALDEVYGGISRARKIAKANLAIPASPVLQIYTDDEIAQVAESMGSRWAETINEAVAKGETRWVDAWDAEVAAINGMMESWRAANKG</sequence>
<dbReference type="Proteomes" id="UP000218811">
    <property type="component" value="Unassembled WGS sequence"/>
</dbReference>
<comment type="similarity">
    <text evidence="1">Belongs to the TRAFAC class myosin-kinesin ATPase superfamily. Kinesin family.</text>
</comment>
<evidence type="ECO:0000256" key="2">
    <source>
        <dbReference type="SAM" id="MobiDB-lite"/>
    </source>
</evidence>
<dbReference type="GO" id="GO:0016887">
    <property type="term" value="F:ATP hydrolysis activity"/>
    <property type="evidence" value="ECO:0007669"/>
    <property type="project" value="TreeGrafter"/>
</dbReference>
<dbReference type="OrthoDB" id="3176171at2759"/>
<dbReference type="InterPro" id="IPR027640">
    <property type="entry name" value="Kinesin-like_fam"/>
</dbReference>
<dbReference type="EMBL" id="KB467854">
    <property type="protein sequence ID" value="PCH35714.1"/>
    <property type="molecule type" value="Genomic_DNA"/>
</dbReference>
<reference evidence="4 5" key="1">
    <citation type="journal article" date="2012" name="Science">
        <title>The Paleozoic origin of enzymatic lignin decomposition reconstructed from 31 fungal genomes.</title>
        <authorList>
            <person name="Floudas D."/>
            <person name="Binder M."/>
            <person name="Riley R."/>
            <person name="Barry K."/>
            <person name="Blanchette R.A."/>
            <person name="Henrissat B."/>
            <person name="Martinez A.T."/>
            <person name="Otillar R."/>
            <person name="Spatafora J.W."/>
            <person name="Yadav J.S."/>
            <person name="Aerts A."/>
            <person name="Benoit I."/>
            <person name="Boyd A."/>
            <person name="Carlson A."/>
            <person name="Copeland A."/>
            <person name="Coutinho P.M."/>
            <person name="de Vries R.P."/>
            <person name="Ferreira P."/>
            <person name="Findley K."/>
            <person name="Foster B."/>
            <person name="Gaskell J."/>
            <person name="Glotzer D."/>
            <person name="Gorecki P."/>
            <person name="Heitman J."/>
            <person name="Hesse C."/>
            <person name="Hori C."/>
            <person name="Igarashi K."/>
            <person name="Jurgens J.A."/>
            <person name="Kallen N."/>
            <person name="Kersten P."/>
            <person name="Kohler A."/>
            <person name="Kuees U."/>
            <person name="Kumar T.K.A."/>
            <person name="Kuo A."/>
            <person name="LaButti K."/>
            <person name="Larrondo L.F."/>
            <person name="Lindquist E."/>
            <person name="Ling A."/>
            <person name="Lombard V."/>
            <person name="Lucas S."/>
            <person name="Lundell T."/>
            <person name="Martin R."/>
            <person name="McLaughlin D.J."/>
            <person name="Morgenstern I."/>
            <person name="Morin E."/>
            <person name="Murat C."/>
            <person name="Nagy L.G."/>
            <person name="Nolan M."/>
            <person name="Ohm R.A."/>
            <person name="Patyshakuliyeva A."/>
            <person name="Rokas A."/>
            <person name="Ruiz-Duenas F.J."/>
            <person name="Sabat G."/>
            <person name="Salamov A."/>
            <person name="Samejima M."/>
            <person name="Schmutz J."/>
            <person name="Slot J.C."/>
            <person name="St John F."/>
            <person name="Stenlid J."/>
            <person name="Sun H."/>
            <person name="Sun S."/>
            <person name="Syed K."/>
            <person name="Tsang A."/>
            <person name="Wiebenga A."/>
            <person name="Young D."/>
            <person name="Pisabarro A."/>
            <person name="Eastwood D.C."/>
            <person name="Martin F."/>
            <person name="Cullen D."/>
            <person name="Grigoriev I.V."/>
            <person name="Hibbett D.S."/>
        </authorList>
    </citation>
    <scope>NUCLEOTIDE SEQUENCE [LARGE SCALE GENOMIC DNA]</scope>
    <source>
        <strain evidence="4 5">MD-104</strain>
    </source>
</reference>
<evidence type="ECO:0000256" key="1">
    <source>
        <dbReference type="PROSITE-ProRule" id="PRU00283"/>
    </source>
</evidence>
<dbReference type="PRINTS" id="PR00380">
    <property type="entry name" value="KINESINHEAVY"/>
</dbReference>
<dbReference type="Gene3D" id="3.40.850.10">
    <property type="entry name" value="Kinesin motor domain"/>
    <property type="match status" value="1"/>
</dbReference>
<name>A0A2H3JG72_WOLCO</name>
<organism evidence="4 5">
    <name type="scientific">Wolfiporia cocos (strain MD-104)</name>
    <name type="common">Brown rot fungus</name>
    <dbReference type="NCBI Taxonomy" id="742152"/>
    <lineage>
        <taxon>Eukaryota</taxon>
        <taxon>Fungi</taxon>
        <taxon>Dikarya</taxon>
        <taxon>Basidiomycota</taxon>
        <taxon>Agaricomycotina</taxon>
        <taxon>Agaricomycetes</taxon>
        <taxon>Polyporales</taxon>
        <taxon>Phaeolaceae</taxon>
        <taxon>Wolfiporia</taxon>
    </lineage>
</organism>
<keyword evidence="1" id="KW-0505">Motor protein</keyword>
<feature type="compositionally biased region" description="Basic and acidic residues" evidence="2">
    <location>
        <begin position="488"/>
        <end position="500"/>
    </location>
</feature>
<dbReference type="InterPro" id="IPR001752">
    <property type="entry name" value="Kinesin_motor_dom"/>
</dbReference>
<keyword evidence="4" id="KW-0378">Hydrolase</keyword>
<dbReference type="AlphaFoldDB" id="A0A2H3JG72"/>
<dbReference type="InterPro" id="IPR027417">
    <property type="entry name" value="P-loop_NTPase"/>
</dbReference>
<dbReference type="SMART" id="SM00129">
    <property type="entry name" value="KISc"/>
    <property type="match status" value="1"/>
</dbReference>
<feature type="region of interest" description="Disordered" evidence="2">
    <location>
        <begin position="488"/>
        <end position="513"/>
    </location>
</feature>
<dbReference type="GO" id="GO:0005871">
    <property type="term" value="C:kinesin complex"/>
    <property type="evidence" value="ECO:0007669"/>
    <property type="project" value="TreeGrafter"/>
</dbReference>
<dbReference type="GO" id="GO:0005524">
    <property type="term" value="F:ATP binding"/>
    <property type="evidence" value="ECO:0007669"/>
    <property type="project" value="UniProtKB-UniRule"/>
</dbReference>
<keyword evidence="1" id="KW-0067">ATP-binding</keyword>
<dbReference type="STRING" id="742152.A0A2H3JG72"/>
<dbReference type="GO" id="GO:0008017">
    <property type="term" value="F:microtubule binding"/>
    <property type="evidence" value="ECO:0007669"/>
    <property type="project" value="InterPro"/>
</dbReference>
<dbReference type="InterPro" id="IPR036961">
    <property type="entry name" value="Kinesin_motor_dom_sf"/>
</dbReference>
<evidence type="ECO:0000313" key="5">
    <source>
        <dbReference type="Proteomes" id="UP000218811"/>
    </source>
</evidence>
<feature type="binding site" evidence="1">
    <location>
        <begin position="176"/>
        <end position="183"/>
    </location>
    <ligand>
        <name>ATP</name>
        <dbReference type="ChEBI" id="CHEBI:30616"/>
    </ligand>
</feature>
<keyword evidence="5" id="KW-1185">Reference proteome</keyword>